<keyword evidence="3" id="KW-1185">Reference proteome</keyword>
<keyword evidence="1" id="KW-0732">Signal</keyword>
<reference evidence="2 3" key="1">
    <citation type="journal article" date="2015" name="Genome Announc.">
        <title>Expanding the biotechnology potential of lactobacilli through comparative genomics of 213 strains and associated genera.</title>
        <authorList>
            <person name="Sun Z."/>
            <person name="Harris H.M."/>
            <person name="McCann A."/>
            <person name="Guo C."/>
            <person name="Argimon S."/>
            <person name="Zhang W."/>
            <person name="Yang X."/>
            <person name="Jeffery I.B."/>
            <person name="Cooney J.C."/>
            <person name="Kagawa T.F."/>
            <person name="Liu W."/>
            <person name="Song Y."/>
            <person name="Salvetti E."/>
            <person name="Wrobel A."/>
            <person name="Rasinkangas P."/>
            <person name="Parkhill J."/>
            <person name="Rea M.C."/>
            <person name="O'Sullivan O."/>
            <person name="Ritari J."/>
            <person name="Douillard F.P."/>
            <person name="Paul Ross R."/>
            <person name="Yang R."/>
            <person name="Briner A.E."/>
            <person name="Felis G.E."/>
            <person name="de Vos W.M."/>
            <person name="Barrangou R."/>
            <person name="Klaenhammer T.R."/>
            <person name="Caufield P.W."/>
            <person name="Cui Y."/>
            <person name="Zhang H."/>
            <person name="O'Toole P.W."/>
        </authorList>
    </citation>
    <scope>NUCLEOTIDE SEQUENCE [LARGE SCALE GENOMIC DNA]</scope>
    <source>
        <strain evidence="2 3">DSM 5661</strain>
    </source>
</reference>
<accession>A0A0R1YBX8</accession>
<dbReference type="AlphaFoldDB" id="A0A0R1YBX8"/>
<dbReference type="PATRIC" id="fig|1423754.3.peg.177"/>
<sequence>MKFKKIFLGLTLAAALLAGGCSQQKKQKATPTLTKDEVIQKSQKGFKSGQVIQSLRLSTDTSSQLVVANTTFGGEATVFHINNQTTANGKTRSSEEWINNSNNAYINGSSTWYKTNAQKLNGHSYAELLEAITNNKVIFNPDATLKNAYKMKRNKQTYTLTAKTTDPKMMKATADDIVATVGQSAEQEKVFRNIQKYGKYRNMTVTMVVKNNKLFSCNIFVNMTLGKLSKVRLGQSFGNFGKHDFLKIPNNALDAKPLPMVKEKKKTK</sequence>
<gene>
    <name evidence="2" type="ORF">FC39_GL000166</name>
</gene>
<evidence type="ECO:0000256" key="1">
    <source>
        <dbReference type="SAM" id="SignalP"/>
    </source>
</evidence>
<dbReference type="STRING" id="1423754.FC39_GL000166"/>
<dbReference type="OrthoDB" id="2327156at2"/>
<feature type="chain" id="PRO_5039294693" evidence="1">
    <location>
        <begin position="21"/>
        <end position="268"/>
    </location>
</feature>
<name>A0A0R1YBX8_9LACO</name>
<comment type="caution">
    <text evidence="2">The sequence shown here is derived from an EMBL/GenBank/DDBJ whole genome shotgun (WGS) entry which is preliminary data.</text>
</comment>
<evidence type="ECO:0000313" key="2">
    <source>
        <dbReference type="EMBL" id="KRM37323.1"/>
    </source>
</evidence>
<protein>
    <submittedName>
        <fullName evidence="2">DNA polymerase</fullName>
    </submittedName>
</protein>
<dbReference type="Proteomes" id="UP000051223">
    <property type="component" value="Unassembled WGS sequence"/>
</dbReference>
<feature type="signal peptide" evidence="1">
    <location>
        <begin position="1"/>
        <end position="20"/>
    </location>
</feature>
<evidence type="ECO:0000313" key="3">
    <source>
        <dbReference type="Proteomes" id="UP000051223"/>
    </source>
</evidence>
<proteinExistence type="predicted"/>
<dbReference type="RefSeq" id="WP_025081257.1">
    <property type="nucleotide sequence ID" value="NZ_AZGI01000087.1"/>
</dbReference>
<dbReference type="eggNOG" id="ENOG50309MJ">
    <property type="taxonomic scope" value="Bacteria"/>
</dbReference>
<dbReference type="EMBL" id="AZGI01000087">
    <property type="protein sequence ID" value="KRM37323.1"/>
    <property type="molecule type" value="Genomic_DNA"/>
</dbReference>
<dbReference type="PROSITE" id="PS51257">
    <property type="entry name" value="PROKAR_LIPOPROTEIN"/>
    <property type="match status" value="1"/>
</dbReference>
<organism evidence="2 3">
    <name type="scientific">Lactobacillus hamsteri DSM 5661 = JCM 6256</name>
    <dbReference type="NCBI Taxonomy" id="1423754"/>
    <lineage>
        <taxon>Bacteria</taxon>
        <taxon>Bacillati</taxon>
        <taxon>Bacillota</taxon>
        <taxon>Bacilli</taxon>
        <taxon>Lactobacillales</taxon>
        <taxon>Lactobacillaceae</taxon>
        <taxon>Lactobacillus</taxon>
    </lineage>
</organism>